<dbReference type="OrthoDB" id="5489603at2"/>
<keyword evidence="4" id="KW-1185">Reference proteome</keyword>
<dbReference type="InterPro" id="IPR050570">
    <property type="entry name" value="Cell_wall_metabolism_enzyme"/>
</dbReference>
<dbReference type="HOGENOM" id="CLU_073817_0_0_5"/>
<keyword evidence="1" id="KW-0732">Signal</keyword>
<dbReference type="AlphaFoldDB" id="A3TUW3"/>
<name>A3TUW3_PSEBH</name>
<sequence>MPELFKGAGIIPALFLCLPAGAEPRLAMPVDCTLGETCFIQNYMDRDPGPGARDFTCAGLSYDTHKGTDFGLPSLRAMTAGVDVHAAAPGVVRGVRDGMIDRVYTPQDEARIDGRDCGNGVVIQHGDGWETQYCHLMNGTVRVRSGQLVETGDVLGRIGLSGRTQFPHLHISVRHDGEPVDPFTPDGDPAACRTGEARTMWIDDITYQPGAIMAAGFATGVPDYETVKAGAAAVERLARDADALVLWGYAFGGRTGDVMTLRIEGPEGTFFETEQTLEKDQAQFYRAGGKRLRSPLSPGRYSGHIALIRDGTPVSEEVATLIVE</sequence>
<dbReference type="SUPFAM" id="SSF51261">
    <property type="entry name" value="Duplicated hybrid motif"/>
    <property type="match status" value="1"/>
</dbReference>
<evidence type="ECO:0000313" key="3">
    <source>
        <dbReference type="EMBL" id="EAQ04309.1"/>
    </source>
</evidence>
<dbReference type="PANTHER" id="PTHR21666">
    <property type="entry name" value="PEPTIDASE-RELATED"/>
    <property type="match status" value="1"/>
</dbReference>
<dbReference type="eggNOG" id="COG0739">
    <property type="taxonomic scope" value="Bacteria"/>
</dbReference>
<gene>
    <name evidence="3" type="ORF">OB2597_09204</name>
</gene>
<dbReference type="PANTHER" id="PTHR21666:SF289">
    <property type="entry name" value="L-ALA--D-GLU ENDOPEPTIDASE"/>
    <property type="match status" value="1"/>
</dbReference>
<dbReference type="GO" id="GO:0004222">
    <property type="term" value="F:metalloendopeptidase activity"/>
    <property type="evidence" value="ECO:0007669"/>
    <property type="project" value="TreeGrafter"/>
</dbReference>
<dbReference type="RefSeq" id="WP_009806063.1">
    <property type="nucleotide sequence ID" value="NZ_CH724131.1"/>
</dbReference>
<feature type="domain" description="M23ase beta-sheet core" evidence="2">
    <location>
        <begin position="65"/>
        <end position="182"/>
    </location>
</feature>
<reference evidence="3 4" key="1">
    <citation type="journal article" date="2010" name="J. Bacteriol.">
        <title>Genome sequences of Oceanicola granulosus HTCC2516(T) and Oceanicola batsensis HTCC2597(TDelta).</title>
        <authorList>
            <person name="Thrash J.C."/>
            <person name="Cho J.C."/>
            <person name="Vergin K.L."/>
            <person name="Giovannoni S.J."/>
        </authorList>
    </citation>
    <scope>NUCLEOTIDE SEQUENCE [LARGE SCALE GENOMIC DNA]</scope>
    <source>
        <strain evidence="4">ATCC BAA-863 / DSM 15984 / KCTC 12145 / HTCC2597</strain>
    </source>
</reference>
<evidence type="ECO:0000259" key="2">
    <source>
        <dbReference type="Pfam" id="PF01551"/>
    </source>
</evidence>
<dbReference type="Proteomes" id="UP000004318">
    <property type="component" value="Unassembled WGS sequence"/>
</dbReference>
<organism evidence="3 4">
    <name type="scientific">Pseudooceanicola batsensis (strain ATCC BAA-863 / DSM 15984 / KCTC 12145 / HTCC2597)</name>
    <name type="common">Oceanicola batsensis</name>
    <dbReference type="NCBI Taxonomy" id="252305"/>
    <lineage>
        <taxon>Bacteria</taxon>
        <taxon>Pseudomonadati</taxon>
        <taxon>Pseudomonadota</taxon>
        <taxon>Alphaproteobacteria</taxon>
        <taxon>Rhodobacterales</taxon>
        <taxon>Paracoccaceae</taxon>
        <taxon>Pseudooceanicola</taxon>
    </lineage>
</organism>
<dbReference type="CDD" id="cd12797">
    <property type="entry name" value="M23_peptidase"/>
    <property type="match status" value="1"/>
</dbReference>
<evidence type="ECO:0000256" key="1">
    <source>
        <dbReference type="ARBA" id="ARBA00022729"/>
    </source>
</evidence>
<evidence type="ECO:0000313" key="4">
    <source>
        <dbReference type="Proteomes" id="UP000004318"/>
    </source>
</evidence>
<dbReference type="STRING" id="252305.OB2597_09204"/>
<dbReference type="Pfam" id="PF01551">
    <property type="entry name" value="Peptidase_M23"/>
    <property type="match status" value="1"/>
</dbReference>
<protein>
    <submittedName>
        <fullName evidence="3">Peptidase, M23/M37 family protein</fullName>
    </submittedName>
</protein>
<dbReference type="EMBL" id="AAMO01000002">
    <property type="protein sequence ID" value="EAQ04309.1"/>
    <property type="molecule type" value="Genomic_DNA"/>
</dbReference>
<comment type="caution">
    <text evidence="3">The sequence shown here is derived from an EMBL/GenBank/DDBJ whole genome shotgun (WGS) entry which is preliminary data.</text>
</comment>
<dbReference type="Gene3D" id="2.70.70.10">
    <property type="entry name" value="Glucose Permease (Domain IIA)"/>
    <property type="match status" value="1"/>
</dbReference>
<accession>A3TUW3</accession>
<dbReference type="InterPro" id="IPR011055">
    <property type="entry name" value="Dup_hybrid_motif"/>
</dbReference>
<dbReference type="InterPro" id="IPR016047">
    <property type="entry name" value="M23ase_b-sheet_dom"/>
</dbReference>
<proteinExistence type="predicted"/>